<organism evidence="3 4">
    <name type="scientific">Brachionus calyciflorus</name>
    <dbReference type="NCBI Taxonomy" id="104777"/>
    <lineage>
        <taxon>Eukaryota</taxon>
        <taxon>Metazoa</taxon>
        <taxon>Spiralia</taxon>
        <taxon>Gnathifera</taxon>
        <taxon>Rotifera</taxon>
        <taxon>Eurotatoria</taxon>
        <taxon>Monogononta</taxon>
        <taxon>Pseudotrocha</taxon>
        <taxon>Ploima</taxon>
        <taxon>Brachionidae</taxon>
        <taxon>Brachionus</taxon>
    </lineage>
</organism>
<dbReference type="Proteomes" id="UP000663879">
    <property type="component" value="Unassembled WGS sequence"/>
</dbReference>
<evidence type="ECO:0000256" key="1">
    <source>
        <dbReference type="ARBA" id="ARBA00007133"/>
    </source>
</evidence>
<evidence type="ECO:0000313" key="3">
    <source>
        <dbReference type="EMBL" id="CAF0706868.1"/>
    </source>
</evidence>
<name>A0A813M1G4_9BILA</name>
<dbReference type="OrthoDB" id="20018at2759"/>
<dbReference type="GO" id="GO:0016197">
    <property type="term" value="P:endosomal transport"/>
    <property type="evidence" value="ECO:0007669"/>
    <property type="project" value="TreeGrafter"/>
</dbReference>
<comment type="similarity">
    <text evidence="1">Belongs to the BLOC1S1 family.</text>
</comment>
<reference evidence="3" key="1">
    <citation type="submission" date="2021-02" db="EMBL/GenBank/DDBJ databases">
        <authorList>
            <person name="Nowell W R."/>
        </authorList>
    </citation>
    <scope>NUCLEOTIDE SEQUENCE</scope>
    <source>
        <strain evidence="3">Ploen Becks lab</strain>
    </source>
</reference>
<gene>
    <name evidence="3" type="ORF">OXX778_LOCUS429</name>
</gene>
<proteinExistence type="inferred from homology"/>
<dbReference type="EMBL" id="CAJNOC010000020">
    <property type="protein sequence ID" value="CAF0706868.1"/>
    <property type="molecule type" value="Genomic_DNA"/>
</dbReference>
<protein>
    <recommendedName>
        <fullName evidence="2">Biogenesis of lysosome-related organelles complex 1 subunit 1</fullName>
    </recommendedName>
</protein>
<sequence length="120" mass="14020">MLSTIAKEHQQQQAIRKQALEKKKIKAVESTNKFSQFLVDRLNKEVTEAFINQKKIDAKIKQLNQNTTQFVKQSNQWISLLENFNTALKELGDVENWSKKIESDMRIINTTVNDILKEEN</sequence>
<dbReference type="GO" id="GO:0031083">
    <property type="term" value="C:BLOC-1 complex"/>
    <property type="evidence" value="ECO:0007669"/>
    <property type="project" value="InterPro"/>
</dbReference>
<keyword evidence="4" id="KW-1185">Reference proteome</keyword>
<evidence type="ECO:0000313" key="4">
    <source>
        <dbReference type="Proteomes" id="UP000663879"/>
    </source>
</evidence>
<evidence type="ECO:0000256" key="2">
    <source>
        <dbReference type="ARBA" id="ARBA00019577"/>
    </source>
</evidence>
<comment type="caution">
    <text evidence="3">The sequence shown here is derived from an EMBL/GenBank/DDBJ whole genome shotgun (WGS) entry which is preliminary data.</text>
</comment>
<dbReference type="Pfam" id="PF06320">
    <property type="entry name" value="GCN5L1"/>
    <property type="match status" value="1"/>
</dbReference>
<dbReference type="PANTHER" id="PTHR13073:SF0">
    <property type="entry name" value="BIOGENESIS OF LYSOSOME-RELATED ORGANELLES COMPLEX 1 SUBUNIT 1"/>
    <property type="match status" value="1"/>
</dbReference>
<dbReference type="AlphaFoldDB" id="A0A813M1G4"/>
<dbReference type="PANTHER" id="PTHR13073">
    <property type="entry name" value="BLOC-1 COMPLEX SUBUNIT 1"/>
    <property type="match status" value="1"/>
</dbReference>
<dbReference type="InterPro" id="IPR009395">
    <property type="entry name" value="BLOC1S1"/>
</dbReference>
<accession>A0A813M1G4</accession>